<dbReference type="InterPro" id="IPR015655">
    <property type="entry name" value="PP2C"/>
</dbReference>
<dbReference type="GO" id="GO:0016020">
    <property type="term" value="C:membrane"/>
    <property type="evidence" value="ECO:0007669"/>
    <property type="project" value="UniProtKB-SubCell"/>
</dbReference>
<evidence type="ECO:0000256" key="3">
    <source>
        <dbReference type="ARBA" id="ARBA00006702"/>
    </source>
</evidence>
<dbReference type="SMART" id="SM00332">
    <property type="entry name" value="PP2Cc"/>
    <property type="match status" value="1"/>
</dbReference>
<dbReference type="InterPro" id="IPR001932">
    <property type="entry name" value="PPM-type_phosphatase-like_dom"/>
</dbReference>
<evidence type="ECO:0000259" key="14">
    <source>
        <dbReference type="PROSITE" id="PS51746"/>
    </source>
</evidence>
<dbReference type="SUPFAM" id="SSF81606">
    <property type="entry name" value="PP2C-like"/>
    <property type="match status" value="2"/>
</dbReference>
<feature type="compositionally biased region" description="Basic and acidic residues" evidence="13">
    <location>
        <begin position="7"/>
        <end position="17"/>
    </location>
</feature>
<dbReference type="Gene3D" id="3.60.40.10">
    <property type="entry name" value="PPM-type phosphatase domain"/>
    <property type="match status" value="2"/>
</dbReference>
<gene>
    <name evidence="15" type="ORF">FCC1311_002232</name>
</gene>
<dbReference type="PANTHER" id="PTHR13832">
    <property type="entry name" value="PROTEIN PHOSPHATASE 2C"/>
    <property type="match status" value="1"/>
</dbReference>
<keyword evidence="9" id="KW-0464">Manganese</keyword>
<evidence type="ECO:0000256" key="12">
    <source>
        <dbReference type="RuleBase" id="RU003465"/>
    </source>
</evidence>
<evidence type="ECO:0000256" key="10">
    <source>
        <dbReference type="ARBA" id="ARBA00047761"/>
    </source>
</evidence>
<dbReference type="EC" id="3.1.3.16" evidence="4"/>
<dbReference type="PROSITE" id="PS01032">
    <property type="entry name" value="PPM_1"/>
    <property type="match status" value="1"/>
</dbReference>
<feature type="region of interest" description="Disordered" evidence="13">
    <location>
        <begin position="196"/>
        <end position="272"/>
    </location>
</feature>
<keyword evidence="5" id="KW-0479">Metal-binding</keyword>
<dbReference type="AlphaFoldDB" id="A0A2R5G0F6"/>
<keyword evidence="6 12" id="KW-0378">Hydrolase</keyword>
<comment type="similarity">
    <text evidence="3 12">Belongs to the PP2C family.</text>
</comment>
<dbReference type="EMBL" id="BEYU01000002">
    <property type="protein sequence ID" value="GBG24005.1"/>
    <property type="molecule type" value="Genomic_DNA"/>
</dbReference>
<accession>A0A2R5G0F6</accession>
<comment type="catalytic activity">
    <reaction evidence="10">
        <text>O-phospho-L-seryl-[protein] + H2O = L-seryl-[protein] + phosphate</text>
        <dbReference type="Rhea" id="RHEA:20629"/>
        <dbReference type="Rhea" id="RHEA-COMP:9863"/>
        <dbReference type="Rhea" id="RHEA-COMP:11604"/>
        <dbReference type="ChEBI" id="CHEBI:15377"/>
        <dbReference type="ChEBI" id="CHEBI:29999"/>
        <dbReference type="ChEBI" id="CHEBI:43474"/>
        <dbReference type="ChEBI" id="CHEBI:83421"/>
        <dbReference type="EC" id="3.1.3.16"/>
    </reaction>
</comment>
<dbReference type="CDD" id="cd00143">
    <property type="entry name" value="PP2Cc"/>
    <property type="match status" value="1"/>
</dbReference>
<proteinExistence type="inferred from homology"/>
<keyword evidence="7" id="KW-0460">Magnesium</keyword>
<comment type="caution">
    <text evidence="15">The sequence shown here is derived from an EMBL/GenBank/DDBJ whole genome shotgun (WGS) entry which is preliminary data.</text>
</comment>
<evidence type="ECO:0000256" key="13">
    <source>
        <dbReference type="SAM" id="MobiDB-lite"/>
    </source>
</evidence>
<sequence length="621" mass="67508">MGGYLDKPNDRVLRDEGAGAGSRLRHGSACMQGWRPKMEDAHMAVFDLVDAHRRVDGVFAVFDGHGGKEVSQFCAKYLLRSLRANPRWQSPDVAIGECFRDALLRLDTSLVSPKGQSSLQRLQNEEDVVVCIHRDIFLFLGTPGSPLPVLDPLARVPRRFSTTSLCEEPYEAGDDGSTAPFGSFCGDLETLYSVPTSPSASLEGSIARRKDSVSSLSSQEHPNPALPGPESLSSLLSQTQPPRSPRSLQLTSTSKRNTATQNPHRSDAQASAPLAATALTTAAATSVAINPFEDVLQQSRAEMGKPSIGTPSNIIVETSRKKRTRKVLKRVNPVWERIRQIGVERGIAPADLSAVPAPVPTLKKSEASAKRRPGSSGVGIEIVPRAKLHLRDTKEMVVIDKGDLSSKVPGYDSGSTALVAVVEPTTDLRVKRLTVVNAGDSRCVLARGSKAVEMSIDHAPHLDGERARIEQAGGAITEDGRIFGKLNLSRAIGDHRFKDRRHPSRKQVVTSWADVRETWVYEGIDEFMVLACDGIWDTMTSQEVVDFIRPRLAQGLSLAEISEDLCRTCLADDPQVDPGTDNMSVVIVTFFSKAEQTCKRDRKRAGSLACSPVAQRAKLAR</sequence>
<keyword evidence="16" id="KW-1185">Reference proteome</keyword>
<feature type="domain" description="PPM-type phosphatase" evidence="14">
    <location>
        <begin position="25"/>
        <end position="590"/>
    </location>
</feature>
<evidence type="ECO:0000256" key="2">
    <source>
        <dbReference type="ARBA" id="ARBA00004170"/>
    </source>
</evidence>
<comment type="cofactor">
    <cofactor evidence="1">
        <name>Mn(2+)</name>
        <dbReference type="ChEBI" id="CHEBI:29035"/>
    </cofactor>
</comment>
<keyword evidence="8 12" id="KW-0904">Protein phosphatase</keyword>
<evidence type="ECO:0000256" key="4">
    <source>
        <dbReference type="ARBA" id="ARBA00013081"/>
    </source>
</evidence>
<evidence type="ECO:0000256" key="9">
    <source>
        <dbReference type="ARBA" id="ARBA00023211"/>
    </source>
</evidence>
<dbReference type="InParanoid" id="A0A2R5G0F6"/>
<feature type="compositionally biased region" description="Polar residues" evidence="13">
    <location>
        <begin position="238"/>
        <end position="263"/>
    </location>
</feature>
<evidence type="ECO:0000313" key="16">
    <source>
        <dbReference type="Proteomes" id="UP000241890"/>
    </source>
</evidence>
<dbReference type="Proteomes" id="UP000241890">
    <property type="component" value="Unassembled WGS sequence"/>
</dbReference>
<dbReference type="GO" id="GO:0046872">
    <property type="term" value="F:metal ion binding"/>
    <property type="evidence" value="ECO:0007669"/>
    <property type="project" value="UniProtKB-KW"/>
</dbReference>
<protein>
    <recommendedName>
        <fullName evidence="4">protein-serine/threonine phosphatase</fullName>
        <ecNumber evidence="4">3.1.3.16</ecNumber>
    </recommendedName>
</protein>
<reference evidence="15 16" key="1">
    <citation type="submission" date="2017-12" db="EMBL/GenBank/DDBJ databases">
        <title>Sequencing, de novo assembly and annotation of complete genome of a new Thraustochytrid species, strain FCC1311.</title>
        <authorList>
            <person name="Sedici K."/>
            <person name="Godart F."/>
            <person name="Aiese Cigliano R."/>
            <person name="Sanseverino W."/>
            <person name="Barakat M."/>
            <person name="Ortet P."/>
            <person name="Marechal E."/>
            <person name="Cagnac O."/>
            <person name="Amato A."/>
        </authorList>
    </citation>
    <scope>NUCLEOTIDE SEQUENCE [LARGE SCALE GENOMIC DNA]</scope>
</reference>
<evidence type="ECO:0000256" key="5">
    <source>
        <dbReference type="ARBA" id="ARBA00022723"/>
    </source>
</evidence>
<evidence type="ECO:0000256" key="7">
    <source>
        <dbReference type="ARBA" id="ARBA00022842"/>
    </source>
</evidence>
<comment type="subcellular location">
    <subcellularLocation>
        <location evidence="2">Membrane</location>
        <topology evidence="2">Peripheral membrane protein</topology>
    </subcellularLocation>
</comment>
<evidence type="ECO:0000256" key="6">
    <source>
        <dbReference type="ARBA" id="ARBA00022801"/>
    </source>
</evidence>
<evidence type="ECO:0000256" key="1">
    <source>
        <dbReference type="ARBA" id="ARBA00001936"/>
    </source>
</evidence>
<dbReference type="Pfam" id="PF00481">
    <property type="entry name" value="PP2C"/>
    <property type="match status" value="2"/>
</dbReference>
<dbReference type="InterPro" id="IPR000222">
    <property type="entry name" value="PP2C_BS"/>
</dbReference>
<evidence type="ECO:0000256" key="11">
    <source>
        <dbReference type="ARBA" id="ARBA00048336"/>
    </source>
</evidence>
<dbReference type="PANTHER" id="PTHR13832:SF803">
    <property type="entry name" value="PROTEIN PHOSPHATASE 1G"/>
    <property type="match status" value="1"/>
</dbReference>
<evidence type="ECO:0000256" key="8">
    <source>
        <dbReference type="ARBA" id="ARBA00022912"/>
    </source>
</evidence>
<dbReference type="PROSITE" id="PS51746">
    <property type="entry name" value="PPM_2"/>
    <property type="match status" value="1"/>
</dbReference>
<dbReference type="OrthoDB" id="10264738at2759"/>
<organism evidence="15 16">
    <name type="scientific">Hondaea fermentalgiana</name>
    <dbReference type="NCBI Taxonomy" id="2315210"/>
    <lineage>
        <taxon>Eukaryota</taxon>
        <taxon>Sar</taxon>
        <taxon>Stramenopiles</taxon>
        <taxon>Bigyra</taxon>
        <taxon>Labyrinthulomycetes</taxon>
        <taxon>Thraustochytrida</taxon>
        <taxon>Thraustochytriidae</taxon>
        <taxon>Hondaea</taxon>
    </lineage>
</organism>
<feature type="region of interest" description="Disordered" evidence="13">
    <location>
        <begin position="1"/>
        <end position="24"/>
    </location>
</feature>
<dbReference type="InterPro" id="IPR036457">
    <property type="entry name" value="PPM-type-like_dom_sf"/>
</dbReference>
<comment type="catalytic activity">
    <reaction evidence="11">
        <text>O-phospho-L-threonyl-[protein] + H2O = L-threonyl-[protein] + phosphate</text>
        <dbReference type="Rhea" id="RHEA:47004"/>
        <dbReference type="Rhea" id="RHEA-COMP:11060"/>
        <dbReference type="Rhea" id="RHEA-COMP:11605"/>
        <dbReference type="ChEBI" id="CHEBI:15377"/>
        <dbReference type="ChEBI" id="CHEBI:30013"/>
        <dbReference type="ChEBI" id="CHEBI:43474"/>
        <dbReference type="ChEBI" id="CHEBI:61977"/>
        <dbReference type="EC" id="3.1.3.16"/>
    </reaction>
</comment>
<dbReference type="GO" id="GO:0004722">
    <property type="term" value="F:protein serine/threonine phosphatase activity"/>
    <property type="evidence" value="ECO:0007669"/>
    <property type="project" value="UniProtKB-EC"/>
</dbReference>
<evidence type="ECO:0000313" key="15">
    <source>
        <dbReference type="EMBL" id="GBG24005.1"/>
    </source>
</evidence>
<name>A0A2R5G0F6_9STRA</name>